<dbReference type="AlphaFoldDB" id="K0SAP2"/>
<keyword evidence="2" id="KW-1185">Reference proteome</keyword>
<protein>
    <submittedName>
        <fullName evidence="1">Uncharacterized protein</fullName>
    </submittedName>
</protein>
<organism evidence="1 2">
    <name type="scientific">Thalassiosira oceanica</name>
    <name type="common">Marine diatom</name>
    <dbReference type="NCBI Taxonomy" id="159749"/>
    <lineage>
        <taxon>Eukaryota</taxon>
        <taxon>Sar</taxon>
        <taxon>Stramenopiles</taxon>
        <taxon>Ochrophyta</taxon>
        <taxon>Bacillariophyta</taxon>
        <taxon>Coscinodiscophyceae</taxon>
        <taxon>Thalassiosirophycidae</taxon>
        <taxon>Thalassiosirales</taxon>
        <taxon>Thalassiosiraceae</taxon>
        <taxon>Thalassiosira</taxon>
    </lineage>
</organism>
<dbReference type="Proteomes" id="UP000266841">
    <property type="component" value="Unassembled WGS sequence"/>
</dbReference>
<dbReference type="EMBL" id="AGNL01033193">
    <property type="protein sequence ID" value="EJK55797.1"/>
    <property type="molecule type" value="Genomic_DNA"/>
</dbReference>
<gene>
    <name evidence="1" type="ORF">THAOC_24428</name>
</gene>
<evidence type="ECO:0000313" key="2">
    <source>
        <dbReference type="Proteomes" id="UP000266841"/>
    </source>
</evidence>
<evidence type="ECO:0000313" key="1">
    <source>
        <dbReference type="EMBL" id="EJK55797.1"/>
    </source>
</evidence>
<proteinExistence type="predicted"/>
<comment type="caution">
    <text evidence="1">The sequence shown here is derived from an EMBL/GenBank/DDBJ whole genome shotgun (WGS) entry which is preliminary data.</text>
</comment>
<reference evidence="1 2" key="1">
    <citation type="journal article" date="2012" name="Genome Biol.">
        <title>Genome and low-iron response of an oceanic diatom adapted to chronic iron limitation.</title>
        <authorList>
            <person name="Lommer M."/>
            <person name="Specht M."/>
            <person name="Roy A.S."/>
            <person name="Kraemer L."/>
            <person name="Andreson R."/>
            <person name="Gutowska M.A."/>
            <person name="Wolf J."/>
            <person name="Bergner S.V."/>
            <person name="Schilhabel M.B."/>
            <person name="Klostermeier U.C."/>
            <person name="Beiko R.G."/>
            <person name="Rosenstiel P."/>
            <person name="Hippler M."/>
            <person name="Laroche J."/>
        </authorList>
    </citation>
    <scope>NUCLEOTIDE SEQUENCE [LARGE SCALE GENOMIC DNA]</scope>
    <source>
        <strain evidence="1 2">CCMP1005</strain>
    </source>
</reference>
<name>K0SAP2_THAOC</name>
<accession>K0SAP2</accession>
<sequence length="102" mass="11241">MAACIVSYIREGHAPCSCPAAAASRRPPRRDLLGGGEKLALSLVVIVAESIQMKWTFSYVQAVQAGGMQRRLDVAHVLSVARRRRRKKTAGEAALIIWDRIR</sequence>